<dbReference type="EMBL" id="JAOYFB010000036">
    <property type="protein sequence ID" value="KAK4018213.1"/>
    <property type="molecule type" value="Genomic_DNA"/>
</dbReference>
<name>A0ABQ9ZZ79_9CRUS</name>
<sequence>MSDLPVVPATQNGAMMSAESWTVPRDLAANARHCMSSIRREIFDNNVALFGHCSPGELSLDRGRCDPDSCDSIVIGGELQERLIPVPYSKNTTDQAHEAHFVGMIIKAGRIA</sequence>
<reference evidence="1 2" key="1">
    <citation type="journal article" date="2023" name="Nucleic Acids Res.">
        <title>The hologenome of Daphnia magna reveals possible DNA methylation and microbiome-mediated evolution of the host genome.</title>
        <authorList>
            <person name="Chaturvedi A."/>
            <person name="Li X."/>
            <person name="Dhandapani V."/>
            <person name="Marshall H."/>
            <person name="Kissane S."/>
            <person name="Cuenca-Cambronero M."/>
            <person name="Asole G."/>
            <person name="Calvet F."/>
            <person name="Ruiz-Romero M."/>
            <person name="Marangio P."/>
            <person name="Guigo R."/>
            <person name="Rago D."/>
            <person name="Mirbahai L."/>
            <person name="Eastwood N."/>
            <person name="Colbourne J.K."/>
            <person name="Zhou J."/>
            <person name="Mallon E."/>
            <person name="Orsini L."/>
        </authorList>
    </citation>
    <scope>NUCLEOTIDE SEQUENCE [LARGE SCALE GENOMIC DNA]</scope>
    <source>
        <strain evidence="1">LRV0_1</strain>
    </source>
</reference>
<comment type="caution">
    <text evidence="1">The sequence shown here is derived from an EMBL/GenBank/DDBJ whole genome shotgun (WGS) entry which is preliminary data.</text>
</comment>
<evidence type="ECO:0000313" key="2">
    <source>
        <dbReference type="Proteomes" id="UP001234178"/>
    </source>
</evidence>
<proteinExistence type="predicted"/>
<keyword evidence="2" id="KW-1185">Reference proteome</keyword>
<gene>
    <name evidence="1" type="ORF">OUZ56_000281</name>
</gene>
<dbReference type="Proteomes" id="UP001234178">
    <property type="component" value="Unassembled WGS sequence"/>
</dbReference>
<evidence type="ECO:0000313" key="1">
    <source>
        <dbReference type="EMBL" id="KAK4018213.1"/>
    </source>
</evidence>
<accession>A0ABQ9ZZ79</accession>
<protein>
    <submittedName>
        <fullName evidence="1">Uncharacterized protein</fullName>
    </submittedName>
</protein>
<organism evidence="1 2">
    <name type="scientific">Daphnia magna</name>
    <dbReference type="NCBI Taxonomy" id="35525"/>
    <lineage>
        <taxon>Eukaryota</taxon>
        <taxon>Metazoa</taxon>
        <taxon>Ecdysozoa</taxon>
        <taxon>Arthropoda</taxon>
        <taxon>Crustacea</taxon>
        <taxon>Branchiopoda</taxon>
        <taxon>Diplostraca</taxon>
        <taxon>Cladocera</taxon>
        <taxon>Anomopoda</taxon>
        <taxon>Daphniidae</taxon>
        <taxon>Daphnia</taxon>
    </lineage>
</organism>